<feature type="region of interest" description="Disordered" evidence="1">
    <location>
        <begin position="1"/>
        <end position="20"/>
    </location>
</feature>
<dbReference type="KEGG" id="ztr:MYCGRDRAFT_104645"/>
<name>F9XCC5_ZYMTI</name>
<dbReference type="Proteomes" id="UP000008062">
    <property type="component" value="Chromosome 5"/>
</dbReference>
<dbReference type="RefSeq" id="XP_003852345.1">
    <property type="nucleotide sequence ID" value="XM_003852297.1"/>
</dbReference>
<dbReference type="EMBL" id="CM001200">
    <property type="protein sequence ID" value="EGP87321.1"/>
    <property type="molecule type" value="Genomic_DNA"/>
</dbReference>
<sequence length="150" mass="16642">MALQHRSLHRRGGTRWNRSQNGDRTAFCKTTVLAVAHFVCRVDSVADSAESGSDRKGWSVESRSKATIDEEMSSDGRCRGQSSSFRKNLLYLLVCVRGKGREEEVGVGSLPNSTVGRPKDVVFKTRCVVSKSCGVVYCCEPKCCRNEMMK</sequence>
<evidence type="ECO:0000313" key="3">
    <source>
        <dbReference type="Proteomes" id="UP000008062"/>
    </source>
</evidence>
<reference evidence="2 3" key="1">
    <citation type="journal article" date="2011" name="PLoS Genet.">
        <title>Finished genome of the fungal wheat pathogen Mycosphaerella graminicola reveals dispensome structure, chromosome plasticity, and stealth pathogenesis.</title>
        <authorList>
            <person name="Goodwin S.B."/>
            <person name="Ben M'barek S."/>
            <person name="Dhillon B."/>
            <person name="Wittenberg A.H.J."/>
            <person name="Crane C.F."/>
            <person name="Hane J.K."/>
            <person name="Foster A.J."/>
            <person name="Van der Lee T.A.J."/>
            <person name="Grimwood J."/>
            <person name="Aerts A."/>
            <person name="Antoniw J."/>
            <person name="Bailey A."/>
            <person name="Bluhm B."/>
            <person name="Bowler J."/>
            <person name="Bristow J."/>
            <person name="van der Burgt A."/>
            <person name="Canto-Canche B."/>
            <person name="Churchill A.C.L."/>
            <person name="Conde-Ferraez L."/>
            <person name="Cools H.J."/>
            <person name="Coutinho P.M."/>
            <person name="Csukai M."/>
            <person name="Dehal P."/>
            <person name="De Wit P."/>
            <person name="Donzelli B."/>
            <person name="van de Geest H.C."/>
            <person name="van Ham R.C.H.J."/>
            <person name="Hammond-Kosack K.E."/>
            <person name="Henrissat B."/>
            <person name="Kilian A."/>
            <person name="Kobayashi A.K."/>
            <person name="Koopmann E."/>
            <person name="Kourmpetis Y."/>
            <person name="Kuzniar A."/>
            <person name="Lindquist E."/>
            <person name="Lombard V."/>
            <person name="Maliepaard C."/>
            <person name="Martins N."/>
            <person name="Mehrabi R."/>
            <person name="Nap J.P.H."/>
            <person name="Ponomarenko A."/>
            <person name="Rudd J.J."/>
            <person name="Salamov A."/>
            <person name="Schmutz J."/>
            <person name="Schouten H.J."/>
            <person name="Shapiro H."/>
            <person name="Stergiopoulos I."/>
            <person name="Torriani S.F.F."/>
            <person name="Tu H."/>
            <person name="de Vries R.P."/>
            <person name="Waalwijk C."/>
            <person name="Ware S.B."/>
            <person name="Wiebenga A."/>
            <person name="Zwiers L.-H."/>
            <person name="Oliver R.P."/>
            <person name="Grigoriev I.V."/>
            <person name="Kema G.H.J."/>
        </authorList>
    </citation>
    <scope>NUCLEOTIDE SEQUENCE [LARGE SCALE GENOMIC DNA]</scope>
    <source>
        <strain evidence="3">CBS 115943 / IPO323</strain>
    </source>
</reference>
<proteinExistence type="predicted"/>
<organism evidence="2 3">
    <name type="scientific">Zymoseptoria tritici (strain CBS 115943 / IPO323)</name>
    <name type="common">Speckled leaf blotch fungus</name>
    <name type="synonym">Septoria tritici</name>
    <dbReference type="NCBI Taxonomy" id="336722"/>
    <lineage>
        <taxon>Eukaryota</taxon>
        <taxon>Fungi</taxon>
        <taxon>Dikarya</taxon>
        <taxon>Ascomycota</taxon>
        <taxon>Pezizomycotina</taxon>
        <taxon>Dothideomycetes</taxon>
        <taxon>Dothideomycetidae</taxon>
        <taxon>Mycosphaerellales</taxon>
        <taxon>Mycosphaerellaceae</taxon>
        <taxon>Zymoseptoria</taxon>
    </lineage>
</organism>
<feature type="compositionally biased region" description="Basic residues" evidence="1">
    <location>
        <begin position="1"/>
        <end position="13"/>
    </location>
</feature>
<evidence type="ECO:0000313" key="2">
    <source>
        <dbReference type="EMBL" id="EGP87321.1"/>
    </source>
</evidence>
<protein>
    <submittedName>
        <fullName evidence="2">Uncharacterized protein</fullName>
    </submittedName>
</protein>
<evidence type="ECO:0000256" key="1">
    <source>
        <dbReference type="SAM" id="MobiDB-lite"/>
    </source>
</evidence>
<dbReference type="InParanoid" id="F9XCC5"/>
<dbReference type="GeneID" id="13394121"/>
<keyword evidence="3" id="KW-1185">Reference proteome</keyword>
<dbReference type="HOGENOM" id="CLU_1742015_0_0_1"/>
<gene>
    <name evidence="2" type="ORF">MYCGRDRAFT_104645</name>
</gene>
<accession>F9XCC5</accession>
<dbReference type="AlphaFoldDB" id="F9XCC5"/>